<dbReference type="Pfam" id="PF00864">
    <property type="entry name" value="P2X_receptor"/>
    <property type="match status" value="1"/>
</dbReference>
<keyword evidence="17" id="KW-1185">Reference proteome</keyword>
<dbReference type="Gene3D" id="1.10.287.940">
    <property type="entry name" value="atp-gated p2x4 ion channel"/>
    <property type="match status" value="1"/>
</dbReference>
<dbReference type="NCBIfam" id="TIGR00863">
    <property type="entry name" value="P2X"/>
    <property type="match status" value="1"/>
</dbReference>
<evidence type="ECO:0000313" key="17">
    <source>
        <dbReference type="Proteomes" id="UP001591681"/>
    </source>
</evidence>
<evidence type="ECO:0000256" key="7">
    <source>
        <dbReference type="ARBA" id="ARBA00023065"/>
    </source>
</evidence>
<evidence type="ECO:0000256" key="6">
    <source>
        <dbReference type="ARBA" id="ARBA00022989"/>
    </source>
</evidence>
<name>A0ABD1JY41_9TELE</name>
<dbReference type="InterPro" id="IPR027309">
    <property type="entry name" value="P2X_extracellular_dom_sf"/>
</dbReference>
<evidence type="ECO:0000256" key="3">
    <source>
        <dbReference type="ARBA" id="ARBA00022448"/>
    </source>
</evidence>
<gene>
    <name evidence="16" type="ORF">ACEWY4_011608</name>
</gene>
<dbReference type="PRINTS" id="PR01307">
    <property type="entry name" value="P2XRECEPTOR"/>
</dbReference>
<dbReference type="GO" id="GO:0034220">
    <property type="term" value="P:monoatomic ion transmembrane transport"/>
    <property type="evidence" value="ECO:0007669"/>
    <property type="project" value="UniProtKB-KW"/>
</dbReference>
<evidence type="ECO:0000256" key="2">
    <source>
        <dbReference type="ARBA" id="ARBA00009848"/>
    </source>
</evidence>
<evidence type="ECO:0000256" key="14">
    <source>
        <dbReference type="SAM" id="MobiDB-lite"/>
    </source>
</evidence>
<dbReference type="Proteomes" id="UP001591681">
    <property type="component" value="Unassembled WGS sequence"/>
</dbReference>
<evidence type="ECO:0000256" key="4">
    <source>
        <dbReference type="ARBA" id="ARBA00022475"/>
    </source>
</evidence>
<reference evidence="16 17" key="1">
    <citation type="submission" date="2024-09" db="EMBL/GenBank/DDBJ databases">
        <title>A chromosome-level genome assembly of Gray's grenadier anchovy, Coilia grayii.</title>
        <authorList>
            <person name="Fu Z."/>
        </authorList>
    </citation>
    <scope>NUCLEOTIDE SEQUENCE [LARGE SCALE GENOMIC DNA]</scope>
    <source>
        <strain evidence="16">G4</strain>
        <tissue evidence="16">Muscle</tissue>
    </source>
</reference>
<keyword evidence="4" id="KW-1003">Cell membrane</keyword>
<dbReference type="InterPro" id="IPR059116">
    <property type="entry name" value="P2X_receptor"/>
</dbReference>
<keyword evidence="6" id="KW-1133">Transmembrane helix</keyword>
<comment type="subcellular location">
    <subcellularLocation>
        <location evidence="1">Cell membrane</location>
        <topology evidence="1">Multi-pass membrane protein</topology>
    </subcellularLocation>
</comment>
<evidence type="ECO:0000256" key="1">
    <source>
        <dbReference type="ARBA" id="ARBA00004651"/>
    </source>
</evidence>
<dbReference type="PANTHER" id="PTHR10125:SF13">
    <property type="entry name" value="P2X PURINOCEPTOR 7"/>
    <property type="match status" value="1"/>
</dbReference>
<dbReference type="EMBL" id="JBHFQA010000010">
    <property type="protein sequence ID" value="KAL2091810.1"/>
    <property type="molecule type" value="Genomic_DNA"/>
</dbReference>
<dbReference type="InterPro" id="IPR001429">
    <property type="entry name" value="P2X_purnocptor"/>
</dbReference>
<keyword evidence="9" id="KW-1015">Disulfide bond</keyword>
<dbReference type="AlphaFoldDB" id="A0ABD1JY41"/>
<dbReference type="GO" id="GO:0005886">
    <property type="term" value="C:plasma membrane"/>
    <property type="evidence" value="ECO:0007669"/>
    <property type="project" value="UniProtKB-SubCell"/>
</dbReference>
<evidence type="ECO:0000256" key="11">
    <source>
        <dbReference type="ARBA" id="ARBA00023286"/>
    </source>
</evidence>
<evidence type="ECO:0000256" key="5">
    <source>
        <dbReference type="ARBA" id="ARBA00022692"/>
    </source>
</evidence>
<keyword evidence="12" id="KW-0407">Ion channel</keyword>
<sequence length="625" mass="70175">MSCGLLNLCEYETHKLVKIKSVRLGSLKWMSNGIILMFICMMLFWNKEYQAYDLVVSSVTTKVKGVAQAVLPGFGDVVWDVVDHSGPSQQGKNSFFVVTNVISTKQQKQGKCAETPQGGRLCRSDKDCERGYWDQHSHGVQTGVCVRFDVTRKTCEVFAWCPVENRKQPPRPALLASAENFTVLIKNNIRFPAFNYIRRNILPEMTDTYLKRCVFNRRTDPYCPIFRLGDIVTAANENFTEMAVEGGVIGLQINWDCDLNRLFHSCLPMYSFRRLDEKESNRTLYPGLNFRFARYYTENGSEHRTLYKAFGIRFDVMVFGKAGKFSIIQLVIYIGSTLSYYALTTVFLDWLIGTKCCSREARLYSDRKFESIQDGQECLLGVSFVDEDKVRVVRRSKKKSLQHVKPMSFHERKDDAAVFKAMMCVLHTAEGAAMPAQNGASKPKPKAQAGTGHGGSAARVADGGEGHEGRVVARGEGRDVGQGREESHAADVGEGREESPVLLEMQEQGGCPSWCQCGFCAPAGRREEQLCCRRERGRCLSSSPLFPSLVLSRSTLETLLLYRNPLAELREEAHLRRGAYAQYISWRFGDAVPLDATPVIPSCCVSRIRAAFPSPEGQYSGLRLT</sequence>
<feature type="compositionally biased region" description="Basic and acidic residues" evidence="14">
    <location>
        <begin position="462"/>
        <end position="498"/>
    </location>
</feature>
<keyword evidence="8" id="KW-0472">Membrane</keyword>
<dbReference type="PANTHER" id="PTHR10125">
    <property type="entry name" value="P2X PURINOCEPTOR"/>
    <property type="match status" value="1"/>
</dbReference>
<comment type="catalytic activity">
    <reaction evidence="13">
        <text>Ca(2+)(in) = Ca(2+)(out)</text>
        <dbReference type="Rhea" id="RHEA:29671"/>
        <dbReference type="ChEBI" id="CHEBI:29108"/>
    </reaction>
</comment>
<comment type="similarity">
    <text evidence="2">Belongs to the P2X receptor family.</text>
</comment>
<keyword evidence="11" id="KW-1071">Ligand-gated ion channel</keyword>
<dbReference type="GO" id="GO:0015267">
    <property type="term" value="F:channel activity"/>
    <property type="evidence" value="ECO:0007669"/>
    <property type="project" value="UniProtKB-ARBA"/>
</dbReference>
<accession>A0ABD1JY41</accession>
<evidence type="ECO:0000259" key="15">
    <source>
        <dbReference type="Pfam" id="PF20478"/>
    </source>
</evidence>
<feature type="domain" description="P2X purinoreceptor 7 intracellular" evidence="15">
    <location>
        <begin position="382"/>
        <end position="432"/>
    </location>
</feature>
<evidence type="ECO:0000313" key="16">
    <source>
        <dbReference type="EMBL" id="KAL2091810.1"/>
    </source>
</evidence>
<protein>
    <recommendedName>
        <fullName evidence="15">P2X purinoreceptor 7 intracellular domain-containing protein</fullName>
    </recommendedName>
</protein>
<dbReference type="FunFam" id="2.60.490.10:FF:000001">
    <property type="entry name" value="P2X purinoceptor"/>
    <property type="match status" value="1"/>
</dbReference>
<feature type="domain" description="P2X purinoreceptor 7 intracellular" evidence="15">
    <location>
        <begin position="505"/>
        <end position="623"/>
    </location>
</feature>
<dbReference type="Pfam" id="PF20478">
    <property type="entry name" value="P2RX7_C"/>
    <property type="match status" value="2"/>
</dbReference>
<evidence type="ECO:0000256" key="13">
    <source>
        <dbReference type="ARBA" id="ARBA00036634"/>
    </source>
</evidence>
<evidence type="ECO:0000256" key="12">
    <source>
        <dbReference type="ARBA" id="ARBA00023303"/>
    </source>
</evidence>
<keyword evidence="5" id="KW-0812">Transmembrane</keyword>
<feature type="region of interest" description="Disordered" evidence="14">
    <location>
        <begin position="435"/>
        <end position="498"/>
    </location>
</feature>
<keyword evidence="3" id="KW-0813">Transport</keyword>
<keyword evidence="7" id="KW-0406">Ion transport</keyword>
<keyword evidence="10" id="KW-0325">Glycoprotein</keyword>
<comment type="caution">
    <text evidence="16">The sequence shown here is derived from an EMBL/GenBank/DDBJ whole genome shotgun (WGS) entry which is preliminary data.</text>
</comment>
<dbReference type="Gene3D" id="2.60.490.10">
    <property type="entry name" value="atp-gated p2x4 ion channel domain"/>
    <property type="match status" value="1"/>
</dbReference>
<proteinExistence type="inferred from homology"/>
<dbReference type="InterPro" id="IPR046815">
    <property type="entry name" value="P2RX7_C"/>
</dbReference>
<organism evidence="16 17">
    <name type="scientific">Coilia grayii</name>
    <name type="common">Gray's grenadier anchovy</name>
    <dbReference type="NCBI Taxonomy" id="363190"/>
    <lineage>
        <taxon>Eukaryota</taxon>
        <taxon>Metazoa</taxon>
        <taxon>Chordata</taxon>
        <taxon>Craniata</taxon>
        <taxon>Vertebrata</taxon>
        <taxon>Euteleostomi</taxon>
        <taxon>Actinopterygii</taxon>
        <taxon>Neopterygii</taxon>
        <taxon>Teleostei</taxon>
        <taxon>Clupei</taxon>
        <taxon>Clupeiformes</taxon>
        <taxon>Clupeoidei</taxon>
        <taxon>Engraulidae</taxon>
        <taxon>Coilinae</taxon>
        <taxon>Coilia</taxon>
    </lineage>
</organism>
<evidence type="ECO:0000256" key="8">
    <source>
        <dbReference type="ARBA" id="ARBA00023136"/>
    </source>
</evidence>
<evidence type="ECO:0000256" key="10">
    <source>
        <dbReference type="ARBA" id="ARBA00023180"/>
    </source>
</evidence>
<evidence type="ECO:0000256" key="9">
    <source>
        <dbReference type="ARBA" id="ARBA00023157"/>
    </source>
</evidence>
<dbReference type="GO" id="GO:0007165">
    <property type="term" value="P:signal transduction"/>
    <property type="evidence" value="ECO:0007669"/>
    <property type="project" value="UniProtKB-ARBA"/>
</dbReference>